<keyword evidence="3" id="KW-0813">Transport</keyword>
<feature type="domain" description="Cytochrome b561" evidence="12">
    <location>
        <begin position="1"/>
        <end position="202"/>
    </location>
</feature>
<feature type="transmembrane region" description="Helical" evidence="11">
    <location>
        <begin position="149"/>
        <end position="171"/>
    </location>
</feature>
<keyword evidence="4" id="KW-0349">Heme</keyword>
<dbReference type="SMART" id="SM00665">
    <property type="entry name" value="B561"/>
    <property type="match status" value="1"/>
</dbReference>
<dbReference type="AlphaFoldDB" id="A0AAV1I585"/>
<keyword evidence="5 11" id="KW-0812">Transmembrane</keyword>
<dbReference type="InterPro" id="IPR006593">
    <property type="entry name" value="Cyt_b561/ferric_Rdtase_TM"/>
</dbReference>
<dbReference type="PANTHER" id="PTHR15422">
    <property type="entry name" value="OS05G0565100 PROTEIN"/>
    <property type="match status" value="1"/>
</dbReference>
<evidence type="ECO:0000256" key="2">
    <source>
        <dbReference type="ARBA" id="ARBA00004141"/>
    </source>
</evidence>
<evidence type="ECO:0000256" key="10">
    <source>
        <dbReference type="ARBA" id="ARBA00023136"/>
    </source>
</evidence>
<dbReference type="PROSITE" id="PS50939">
    <property type="entry name" value="CYTOCHROME_B561"/>
    <property type="match status" value="1"/>
</dbReference>
<name>A0AAV1I585_9CHLO</name>
<dbReference type="GO" id="GO:0016020">
    <property type="term" value="C:membrane"/>
    <property type="evidence" value="ECO:0007669"/>
    <property type="project" value="UniProtKB-SubCell"/>
</dbReference>
<evidence type="ECO:0000256" key="1">
    <source>
        <dbReference type="ARBA" id="ARBA00001970"/>
    </source>
</evidence>
<accession>A0AAV1I585</accession>
<evidence type="ECO:0000256" key="8">
    <source>
        <dbReference type="ARBA" id="ARBA00022989"/>
    </source>
</evidence>
<evidence type="ECO:0000313" key="14">
    <source>
        <dbReference type="Proteomes" id="UP001314263"/>
    </source>
</evidence>
<sequence length="228" mass="25136">MRWFVTSIHILVIGCAVSIPVAIFNGTLFSWHPTLMSMAFLGFMAEGVLTSISFRALDGQDRVKAIQRHLVWQLAAFVCLVGGFYAIYRNKVVHGKAHFTSWHAKVGLTVFILSIVAPLGGVASFRKFGLLQRMPEKLQPRIKWAHRNIGLVTWLFALLAIELALPHHAVWKGWLSGLWQVCVVLLGAAVLALALLTPSHANAQSSPEFELVMEGRSKRTPESSSAAV</sequence>
<reference evidence="13 14" key="1">
    <citation type="submission" date="2023-10" db="EMBL/GenBank/DDBJ databases">
        <authorList>
            <person name="Maclean D."/>
            <person name="Macfadyen A."/>
        </authorList>
    </citation>
    <scope>NUCLEOTIDE SEQUENCE [LARGE SCALE GENOMIC DNA]</scope>
</reference>
<evidence type="ECO:0000259" key="12">
    <source>
        <dbReference type="PROSITE" id="PS50939"/>
    </source>
</evidence>
<feature type="transmembrane region" description="Helical" evidence="11">
    <location>
        <begin position="108"/>
        <end position="128"/>
    </location>
</feature>
<gene>
    <name evidence="13" type="ORF">CVIRNUC_005075</name>
</gene>
<evidence type="ECO:0000256" key="4">
    <source>
        <dbReference type="ARBA" id="ARBA00022617"/>
    </source>
</evidence>
<dbReference type="EMBL" id="CAUYUE010000006">
    <property type="protein sequence ID" value="CAK0780506.1"/>
    <property type="molecule type" value="Genomic_DNA"/>
</dbReference>
<evidence type="ECO:0000256" key="11">
    <source>
        <dbReference type="SAM" id="Phobius"/>
    </source>
</evidence>
<keyword evidence="9" id="KW-0408">Iron</keyword>
<organism evidence="13 14">
    <name type="scientific">Coccomyxa viridis</name>
    <dbReference type="NCBI Taxonomy" id="1274662"/>
    <lineage>
        <taxon>Eukaryota</taxon>
        <taxon>Viridiplantae</taxon>
        <taxon>Chlorophyta</taxon>
        <taxon>core chlorophytes</taxon>
        <taxon>Trebouxiophyceae</taxon>
        <taxon>Trebouxiophyceae incertae sedis</taxon>
        <taxon>Coccomyxaceae</taxon>
        <taxon>Coccomyxa</taxon>
    </lineage>
</organism>
<dbReference type="GO" id="GO:0140575">
    <property type="term" value="F:transmembrane monodehydroascorbate reductase activity"/>
    <property type="evidence" value="ECO:0007669"/>
    <property type="project" value="InterPro"/>
</dbReference>
<dbReference type="CDD" id="cd08761">
    <property type="entry name" value="Cyt_b561_CYB561D2_like"/>
    <property type="match status" value="1"/>
</dbReference>
<comment type="cofactor">
    <cofactor evidence="1">
        <name>heme b</name>
        <dbReference type="ChEBI" id="CHEBI:60344"/>
    </cofactor>
</comment>
<evidence type="ECO:0000256" key="3">
    <source>
        <dbReference type="ARBA" id="ARBA00022448"/>
    </source>
</evidence>
<dbReference type="Proteomes" id="UP001314263">
    <property type="component" value="Unassembled WGS sequence"/>
</dbReference>
<feature type="transmembrane region" description="Helical" evidence="11">
    <location>
        <begin position="177"/>
        <end position="196"/>
    </location>
</feature>
<proteinExistence type="predicted"/>
<evidence type="ECO:0000313" key="13">
    <source>
        <dbReference type="EMBL" id="CAK0780506.1"/>
    </source>
</evidence>
<evidence type="ECO:0000256" key="7">
    <source>
        <dbReference type="ARBA" id="ARBA00022982"/>
    </source>
</evidence>
<comment type="caution">
    <text evidence="13">The sequence shown here is derived from an EMBL/GenBank/DDBJ whole genome shotgun (WGS) entry which is preliminary data.</text>
</comment>
<feature type="transmembrane region" description="Helical" evidence="11">
    <location>
        <begin position="35"/>
        <end position="57"/>
    </location>
</feature>
<feature type="transmembrane region" description="Helical" evidence="11">
    <location>
        <begin position="7"/>
        <end position="29"/>
    </location>
</feature>
<comment type="subcellular location">
    <subcellularLocation>
        <location evidence="2">Membrane</location>
        <topology evidence="2">Multi-pass membrane protein</topology>
    </subcellularLocation>
</comment>
<dbReference type="Gene3D" id="1.20.120.1770">
    <property type="match status" value="1"/>
</dbReference>
<protein>
    <recommendedName>
        <fullName evidence="12">Cytochrome b561 domain-containing protein</fullName>
    </recommendedName>
</protein>
<evidence type="ECO:0000256" key="9">
    <source>
        <dbReference type="ARBA" id="ARBA00023004"/>
    </source>
</evidence>
<keyword evidence="7" id="KW-0249">Electron transport</keyword>
<dbReference type="Pfam" id="PF03188">
    <property type="entry name" value="Cytochrom_B561"/>
    <property type="match status" value="1"/>
</dbReference>
<dbReference type="PROSITE" id="PS51257">
    <property type="entry name" value="PROKAR_LIPOPROTEIN"/>
    <property type="match status" value="1"/>
</dbReference>
<evidence type="ECO:0000256" key="5">
    <source>
        <dbReference type="ARBA" id="ARBA00022692"/>
    </source>
</evidence>
<feature type="transmembrane region" description="Helical" evidence="11">
    <location>
        <begin position="69"/>
        <end position="88"/>
    </location>
</feature>
<keyword evidence="14" id="KW-1185">Reference proteome</keyword>
<keyword evidence="6" id="KW-0479">Metal-binding</keyword>
<dbReference type="InterPro" id="IPR045150">
    <property type="entry name" value="CYB561D1/2"/>
</dbReference>
<evidence type="ECO:0000256" key="6">
    <source>
        <dbReference type="ARBA" id="ARBA00022723"/>
    </source>
</evidence>
<dbReference type="PANTHER" id="PTHR15422:SF45">
    <property type="entry name" value="CYTOCHROME B561 DOMAIN-CONTAINING PROTEIN"/>
    <property type="match status" value="1"/>
</dbReference>
<keyword evidence="8 11" id="KW-1133">Transmembrane helix</keyword>
<keyword evidence="10 11" id="KW-0472">Membrane</keyword>
<dbReference type="GO" id="GO:0046872">
    <property type="term" value="F:metal ion binding"/>
    <property type="evidence" value="ECO:0007669"/>
    <property type="project" value="UniProtKB-KW"/>
</dbReference>